<evidence type="ECO:0000256" key="9">
    <source>
        <dbReference type="ARBA" id="ARBA00032024"/>
    </source>
</evidence>
<protein>
    <recommendedName>
        <fullName evidence="5 11">2-dehydropantoate 2-reductase</fullName>
        <ecNumber evidence="4 11">1.1.1.169</ecNumber>
    </recommendedName>
    <alternativeName>
        <fullName evidence="9 11">Ketopantoate reductase</fullName>
    </alternativeName>
</protein>
<evidence type="ECO:0000256" key="8">
    <source>
        <dbReference type="ARBA" id="ARBA00023002"/>
    </source>
</evidence>
<dbReference type="Pfam" id="PF08546">
    <property type="entry name" value="ApbA_C"/>
    <property type="match status" value="1"/>
</dbReference>
<proteinExistence type="inferred from homology"/>
<dbReference type="InterPro" id="IPR051402">
    <property type="entry name" value="KPR-Related"/>
</dbReference>
<evidence type="ECO:0000256" key="11">
    <source>
        <dbReference type="RuleBase" id="RU362068"/>
    </source>
</evidence>
<organism evidence="14 15">
    <name type="scientific">Maliponia aquimaris</name>
    <dbReference type="NCBI Taxonomy" id="1673631"/>
    <lineage>
        <taxon>Bacteria</taxon>
        <taxon>Pseudomonadati</taxon>
        <taxon>Pseudomonadota</taxon>
        <taxon>Alphaproteobacteria</taxon>
        <taxon>Rhodobacterales</taxon>
        <taxon>Paracoccaceae</taxon>
        <taxon>Maliponia</taxon>
    </lineage>
</organism>
<dbReference type="InterPro" id="IPR003710">
    <property type="entry name" value="ApbA"/>
</dbReference>
<dbReference type="EMBL" id="FXYF01000027">
    <property type="protein sequence ID" value="SMX50742.1"/>
    <property type="molecule type" value="Genomic_DNA"/>
</dbReference>
<evidence type="ECO:0000256" key="5">
    <source>
        <dbReference type="ARBA" id="ARBA00019465"/>
    </source>
</evidence>
<evidence type="ECO:0000259" key="13">
    <source>
        <dbReference type="Pfam" id="PF08546"/>
    </source>
</evidence>
<evidence type="ECO:0000256" key="7">
    <source>
        <dbReference type="ARBA" id="ARBA00022857"/>
    </source>
</evidence>
<feature type="domain" description="Ketopantoate reductase N-terminal" evidence="12">
    <location>
        <begin position="8"/>
        <end position="151"/>
    </location>
</feature>
<evidence type="ECO:0000256" key="2">
    <source>
        <dbReference type="ARBA" id="ARBA00004994"/>
    </source>
</evidence>
<keyword evidence="15" id="KW-1185">Reference proteome</keyword>
<dbReference type="PANTHER" id="PTHR21708:SF26">
    <property type="entry name" value="2-DEHYDROPANTOATE 2-REDUCTASE"/>
    <property type="match status" value="1"/>
</dbReference>
<dbReference type="InterPro" id="IPR036291">
    <property type="entry name" value="NAD(P)-bd_dom_sf"/>
</dbReference>
<dbReference type="InterPro" id="IPR013332">
    <property type="entry name" value="KPR_N"/>
</dbReference>
<keyword evidence="7 11" id="KW-0521">NADP</keyword>
<evidence type="ECO:0000256" key="10">
    <source>
        <dbReference type="ARBA" id="ARBA00048793"/>
    </source>
</evidence>
<evidence type="ECO:0000313" key="15">
    <source>
        <dbReference type="Proteomes" id="UP000207598"/>
    </source>
</evidence>
<evidence type="ECO:0000256" key="6">
    <source>
        <dbReference type="ARBA" id="ARBA00022655"/>
    </source>
</evidence>
<evidence type="ECO:0000256" key="3">
    <source>
        <dbReference type="ARBA" id="ARBA00007870"/>
    </source>
</evidence>
<dbReference type="Gene3D" id="3.40.50.720">
    <property type="entry name" value="NAD(P)-binding Rossmann-like Domain"/>
    <property type="match status" value="1"/>
</dbReference>
<keyword evidence="6 11" id="KW-0566">Pantothenate biosynthesis</keyword>
<keyword evidence="8 11" id="KW-0560">Oxidoreductase</keyword>
<dbReference type="InterPro" id="IPR013328">
    <property type="entry name" value="6PGD_dom2"/>
</dbReference>
<comment type="pathway">
    <text evidence="2 11">Cofactor biosynthesis; (R)-pantothenate biosynthesis; (R)-pantoate from 3-methyl-2-oxobutanoate: step 2/2.</text>
</comment>
<dbReference type="GO" id="GO:0005737">
    <property type="term" value="C:cytoplasm"/>
    <property type="evidence" value="ECO:0007669"/>
    <property type="project" value="TreeGrafter"/>
</dbReference>
<dbReference type="GO" id="GO:0008677">
    <property type="term" value="F:2-dehydropantoate 2-reductase activity"/>
    <property type="evidence" value="ECO:0007669"/>
    <property type="project" value="UniProtKB-EC"/>
</dbReference>
<dbReference type="FunFam" id="1.10.1040.10:FF:000017">
    <property type="entry name" value="2-dehydropantoate 2-reductase"/>
    <property type="match status" value="1"/>
</dbReference>
<dbReference type="Gene3D" id="1.10.1040.10">
    <property type="entry name" value="N-(1-d-carboxylethyl)-l-norvaline Dehydrogenase, domain 2"/>
    <property type="match status" value="1"/>
</dbReference>
<dbReference type="RefSeq" id="WP_176445316.1">
    <property type="nucleotide sequence ID" value="NZ_FXYF01000027.1"/>
</dbReference>
<dbReference type="EC" id="1.1.1.169" evidence="4 11"/>
<dbReference type="FunFam" id="3.40.50.720:FF:000307">
    <property type="entry name" value="2-dehydropantoate 2-reductase"/>
    <property type="match status" value="1"/>
</dbReference>
<dbReference type="AlphaFoldDB" id="A0A238L8P0"/>
<dbReference type="Pfam" id="PF02558">
    <property type="entry name" value="ApbA"/>
    <property type="match status" value="1"/>
</dbReference>
<sequence length="307" mass="32043">MRIATMATGGIGGYLAVKLTEAGHEVATIARGAHLEAIRQNGLTLHSPDGRVTVQPWQATDTPAEVGPVEAVIFGVKGDALPQAARACLPMLGPDTVVVPFLNGVEAAERLLEILPEGNVANGMASVSTTIAEPGVIRQTGTFANFTFAERDNRPSARIAALRAALAGAGVDAPVPKDIDRAVWTKFVLFSAMSGVTAAGRCTIGDILAHPPLGALFRQVLTETAAIGRTLGVALPTDAEEKAWQIAKTLPPAMRASTAVDVEHGRPLEIEWVSGAAVRLAERAGVLAPANKALYALLLPHKDGRRD</sequence>
<dbReference type="Proteomes" id="UP000207598">
    <property type="component" value="Unassembled WGS sequence"/>
</dbReference>
<evidence type="ECO:0000256" key="1">
    <source>
        <dbReference type="ARBA" id="ARBA00002919"/>
    </source>
</evidence>
<accession>A0A238L8P0</accession>
<gene>
    <name evidence="14" type="ORF">MAA8898_04959</name>
</gene>
<comment type="similarity">
    <text evidence="3 11">Belongs to the ketopantoate reductase family.</text>
</comment>
<dbReference type="UniPathway" id="UPA00028">
    <property type="reaction ID" value="UER00004"/>
</dbReference>
<comment type="function">
    <text evidence="1 11">Catalyzes the NADPH-dependent reduction of ketopantoate into pantoic acid.</text>
</comment>
<dbReference type="InterPro" id="IPR013752">
    <property type="entry name" value="KPA_reductase"/>
</dbReference>
<dbReference type="PANTHER" id="PTHR21708">
    <property type="entry name" value="PROBABLE 2-DEHYDROPANTOATE 2-REDUCTASE"/>
    <property type="match status" value="1"/>
</dbReference>
<evidence type="ECO:0000259" key="12">
    <source>
        <dbReference type="Pfam" id="PF02558"/>
    </source>
</evidence>
<evidence type="ECO:0000313" key="14">
    <source>
        <dbReference type="EMBL" id="SMX50742.1"/>
    </source>
</evidence>
<name>A0A238L8P0_9RHOB</name>
<evidence type="ECO:0000256" key="4">
    <source>
        <dbReference type="ARBA" id="ARBA00013014"/>
    </source>
</evidence>
<dbReference type="GO" id="GO:0015940">
    <property type="term" value="P:pantothenate biosynthetic process"/>
    <property type="evidence" value="ECO:0007669"/>
    <property type="project" value="UniProtKB-UniPathway"/>
</dbReference>
<dbReference type="InterPro" id="IPR008927">
    <property type="entry name" value="6-PGluconate_DH-like_C_sf"/>
</dbReference>
<feature type="domain" description="Ketopantoate reductase C-terminal" evidence="13">
    <location>
        <begin position="178"/>
        <end position="298"/>
    </location>
</feature>
<dbReference type="NCBIfam" id="TIGR00745">
    <property type="entry name" value="apbA_panE"/>
    <property type="match status" value="1"/>
</dbReference>
<comment type="catalytic activity">
    <reaction evidence="10 11">
        <text>(R)-pantoate + NADP(+) = 2-dehydropantoate + NADPH + H(+)</text>
        <dbReference type="Rhea" id="RHEA:16233"/>
        <dbReference type="ChEBI" id="CHEBI:11561"/>
        <dbReference type="ChEBI" id="CHEBI:15378"/>
        <dbReference type="ChEBI" id="CHEBI:15980"/>
        <dbReference type="ChEBI" id="CHEBI:57783"/>
        <dbReference type="ChEBI" id="CHEBI:58349"/>
        <dbReference type="EC" id="1.1.1.169"/>
    </reaction>
</comment>
<reference evidence="14 15" key="1">
    <citation type="submission" date="2017-05" db="EMBL/GenBank/DDBJ databases">
        <authorList>
            <person name="Song R."/>
            <person name="Chenine A.L."/>
            <person name="Ruprecht R.M."/>
        </authorList>
    </citation>
    <scope>NUCLEOTIDE SEQUENCE [LARGE SCALE GENOMIC DNA]</scope>
    <source>
        <strain evidence="14 15">CECT 8898</strain>
    </source>
</reference>
<dbReference type="SUPFAM" id="SSF51735">
    <property type="entry name" value="NAD(P)-binding Rossmann-fold domains"/>
    <property type="match status" value="1"/>
</dbReference>
<dbReference type="SUPFAM" id="SSF48179">
    <property type="entry name" value="6-phosphogluconate dehydrogenase C-terminal domain-like"/>
    <property type="match status" value="1"/>
</dbReference>